<dbReference type="EMBL" id="MCGE01000035">
    <property type="protein sequence ID" value="ORZ07428.1"/>
    <property type="molecule type" value="Genomic_DNA"/>
</dbReference>
<organism evidence="2 3">
    <name type="scientific">Absidia repens</name>
    <dbReference type="NCBI Taxonomy" id="90262"/>
    <lineage>
        <taxon>Eukaryota</taxon>
        <taxon>Fungi</taxon>
        <taxon>Fungi incertae sedis</taxon>
        <taxon>Mucoromycota</taxon>
        <taxon>Mucoromycotina</taxon>
        <taxon>Mucoromycetes</taxon>
        <taxon>Mucorales</taxon>
        <taxon>Cunninghamellaceae</taxon>
        <taxon>Absidia</taxon>
    </lineage>
</organism>
<accession>A0A1X2I1K9</accession>
<dbReference type="Proteomes" id="UP000193560">
    <property type="component" value="Unassembled WGS sequence"/>
</dbReference>
<sequence>MIKHRYRRSRYRIAHKYIDTDEDQTAYTFVDLSNLHKCDTLDGCPLTFFGTGDMESDDAEKHETDKYQEKWKRVIPERTTSIRQSMDLLSDLIHDWSTRVWVISEYHIAKKKSKHMKYWFIQLSHASSGTNADRHRPYKFFEVDFLDDAINSGSSINLIRSPTQDSMTPTTSSRRKRESRSVFQTFHYMVEQLNNQTFLEKMLKSKASRNEDRMHAILPLSEYKHKLVSKEQVGRWHINDLISVKLQLYHWTTTKDKWQLLFLSNFTDHVSGTLPTFATSNIVWPGPETYPTLTEDDQYKCNFDLTRDDSIQLTGLDPGTSIKKQYKLTIKPKEYYQHNNYQMSLLSGGQRKDEAIRPSPMAVQTKSIYLIGCSTKNKWILKFECDFQQPPLPNLQTWERHACDVTNALAAGFDIY</sequence>
<reference evidence="2 3" key="1">
    <citation type="submission" date="2016-07" db="EMBL/GenBank/DDBJ databases">
        <title>Pervasive Adenine N6-methylation of Active Genes in Fungi.</title>
        <authorList>
            <consortium name="DOE Joint Genome Institute"/>
            <person name="Mondo S.J."/>
            <person name="Dannebaum R.O."/>
            <person name="Kuo R.C."/>
            <person name="Labutti K."/>
            <person name="Haridas S."/>
            <person name="Kuo A."/>
            <person name="Salamov A."/>
            <person name="Ahrendt S.R."/>
            <person name="Lipzen A."/>
            <person name="Sullivan W."/>
            <person name="Andreopoulos W.B."/>
            <person name="Clum A."/>
            <person name="Lindquist E."/>
            <person name="Daum C."/>
            <person name="Ramamoorthy G.K."/>
            <person name="Gryganskyi A."/>
            <person name="Culley D."/>
            <person name="Magnuson J.K."/>
            <person name="James T.Y."/>
            <person name="O'Malley M.A."/>
            <person name="Stajich J.E."/>
            <person name="Spatafora J.W."/>
            <person name="Visel A."/>
            <person name="Grigoriev I.V."/>
        </authorList>
    </citation>
    <scope>NUCLEOTIDE SEQUENCE [LARGE SCALE GENOMIC DNA]</scope>
    <source>
        <strain evidence="2 3">NRRL 1336</strain>
    </source>
</reference>
<feature type="compositionally biased region" description="Polar residues" evidence="1">
    <location>
        <begin position="159"/>
        <end position="171"/>
    </location>
</feature>
<feature type="region of interest" description="Disordered" evidence="1">
    <location>
        <begin position="159"/>
        <end position="179"/>
    </location>
</feature>
<protein>
    <recommendedName>
        <fullName evidence="4">Heterokaryon incompatibility domain-containing protein</fullName>
    </recommendedName>
</protein>
<dbReference type="AlphaFoldDB" id="A0A1X2I1K9"/>
<comment type="caution">
    <text evidence="2">The sequence shown here is derived from an EMBL/GenBank/DDBJ whole genome shotgun (WGS) entry which is preliminary data.</text>
</comment>
<gene>
    <name evidence="2" type="ORF">BCR42DRAFT_426243</name>
</gene>
<proteinExistence type="predicted"/>
<evidence type="ECO:0000313" key="3">
    <source>
        <dbReference type="Proteomes" id="UP000193560"/>
    </source>
</evidence>
<evidence type="ECO:0008006" key="4">
    <source>
        <dbReference type="Google" id="ProtNLM"/>
    </source>
</evidence>
<evidence type="ECO:0000256" key="1">
    <source>
        <dbReference type="SAM" id="MobiDB-lite"/>
    </source>
</evidence>
<name>A0A1X2I1K9_9FUNG</name>
<evidence type="ECO:0000313" key="2">
    <source>
        <dbReference type="EMBL" id="ORZ07428.1"/>
    </source>
</evidence>
<keyword evidence="3" id="KW-1185">Reference proteome</keyword>